<keyword evidence="2" id="KW-1185">Reference proteome</keyword>
<gene>
    <name evidence="1" type="ORF">MTAB308_4137</name>
</gene>
<organism evidence="1 2">
    <name type="scientific">Mycobacterium terramassiliense</name>
    <dbReference type="NCBI Taxonomy" id="1841859"/>
    <lineage>
        <taxon>Bacteria</taxon>
        <taxon>Bacillati</taxon>
        <taxon>Actinomycetota</taxon>
        <taxon>Actinomycetes</taxon>
        <taxon>Mycobacteriales</taxon>
        <taxon>Mycobacteriaceae</taxon>
        <taxon>Mycobacterium</taxon>
    </lineage>
</organism>
<dbReference type="AlphaFoldDB" id="A0A2U3NGH5"/>
<name>A0A2U3NGH5_9MYCO</name>
<evidence type="ECO:0000313" key="2">
    <source>
        <dbReference type="Proteomes" id="UP000241595"/>
    </source>
</evidence>
<protein>
    <submittedName>
        <fullName evidence="1">Uncharacterized protein</fullName>
    </submittedName>
</protein>
<dbReference type="EMBL" id="FTRV01000015">
    <property type="protein sequence ID" value="SPM30628.1"/>
    <property type="molecule type" value="Genomic_DNA"/>
</dbReference>
<proteinExistence type="predicted"/>
<evidence type="ECO:0000313" key="1">
    <source>
        <dbReference type="EMBL" id="SPM30628.1"/>
    </source>
</evidence>
<sequence length="34" mass="4010">MQESAFFTYIQVFTVGRRTVNGPPEFYLDGRPRE</sequence>
<accession>A0A2U3NGH5</accession>
<dbReference type="Proteomes" id="UP000241595">
    <property type="component" value="Unassembled WGS sequence"/>
</dbReference>
<reference evidence="1 2" key="1">
    <citation type="submission" date="2017-01" db="EMBL/GenBank/DDBJ databases">
        <authorList>
            <consortium name="Urmite Genomes"/>
        </authorList>
    </citation>
    <scope>NUCLEOTIDE SEQUENCE [LARGE SCALE GENOMIC DNA]</scope>
    <source>
        <strain evidence="1 2">AB308</strain>
    </source>
</reference>